<dbReference type="Proteomes" id="UP000708148">
    <property type="component" value="Unassembled WGS sequence"/>
</dbReference>
<dbReference type="InterPro" id="IPR021181">
    <property type="entry name" value="Miro"/>
</dbReference>
<dbReference type="SUPFAM" id="SSF47473">
    <property type="entry name" value="EF-hand"/>
    <property type="match status" value="1"/>
</dbReference>
<comment type="caution">
    <text evidence="17">The sequence shown here is derived from an EMBL/GenBank/DDBJ whole genome shotgun (WGS) entry which is preliminary data.</text>
</comment>
<evidence type="ECO:0000256" key="12">
    <source>
        <dbReference type="ARBA" id="ARBA00023134"/>
    </source>
</evidence>
<evidence type="ECO:0000256" key="14">
    <source>
        <dbReference type="PIRNR" id="PIRNR037488"/>
    </source>
</evidence>
<reference evidence="17" key="1">
    <citation type="submission" date="2020-12" db="EMBL/GenBank/DDBJ databases">
        <authorList>
            <person name="Iha C."/>
        </authorList>
    </citation>
    <scope>NUCLEOTIDE SEQUENCE</scope>
</reference>
<evidence type="ECO:0000256" key="13">
    <source>
        <dbReference type="ARBA" id="ARBA00023136"/>
    </source>
</evidence>
<evidence type="ECO:0000313" key="18">
    <source>
        <dbReference type="Proteomes" id="UP000708148"/>
    </source>
</evidence>
<evidence type="ECO:0000256" key="1">
    <source>
        <dbReference type="ARBA" id="ARBA00004200"/>
    </source>
</evidence>
<protein>
    <recommendedName>
        <fullName evidence="14">Mitochondrial Rho GTPase</fullName>
        <ecNumber evidence="14">3.6.5.-</ecNumber>
    </recommendedName>
</protein>
<dbReference type="InterPro" id="IPR018247">
    <property type="entry name" value="EF_Hand_1_Ca_BS"/>
</dbReference>
<evidence type="ECO:0000256" key="5">
    <source>
        <dbReference type="ARBA" id="ARBA00022737"/>
    </source>
</evidence>
<dbReference type="PROSITE" id="PS00018">
    <property type="entry name" value="EF_HAND_1"/>
    <property type="match status" value="1"/>
</dbReference>
<keyword evidence="5" id="KW-0677">Repeat</keyword>
<keyword evidence="9 14" id="KW-0106">Calcium</keyword>
<sequence>MADAKGNGLIDREKLLHDTAQVVVLGDPGVGKSSLIAAATESFDPNPPPCLPPTRLPPEAENVPLLVKDTSSRSDNSSPLREVLKDVDVVLLCYAVDMATSIRRLKDYWLPELHKLEDTLPIVLCGCKMDNAPEEYSLEMQRRQLDELVKEFRQVETAIECSAQSYSFVQEVFQFTLKAVIFPQLPLYDNMSQKLRPRCAQALRRVFMLCDHDRDGRLNEREINAFQIACFNTPLQPNELTGVLETVGAQLPAGVESDGLTLAGFLFLNALFLEGGRFETSWQVLRRFGYTNHLTISDELIDDVNFEIGPDQIMELTDKSIAFLRNWFGKLDNDKTGGVREAKVFSEMDETTPERIWSGPVWKSVLVANPHVGRISLEGFLSSWRYSMLIHPKATLKQLLYLGCDSQEVTALCASSKPRRLERKERLSRSVVQCLVFGAKGSGKTSLLRGLVGAGSPSSQGLEPNHDYVAVASVASPQHGQKTLVLREVGSEAAAKLLKEAPPEAGSQPEGTHLEAADVAVFVFDGNDAKSFAEAQGLMLQASTAAGNALPCLFVAAKLDAPMPLDIKSTTAACCKELSMRPPIPVSHAKGEFASVYRTLVDVAVAPGPKDLPETPARRASRIRHVWRALMSGEREAVGF</sequence>
<name>A0A8S1J5L6_9CHLO</name>
<keyword evidence="6 14" id="KW-0547">Nucleotide-binding</keyword>
<evidence type="ECO:0000256" key="6">
    <source>
        <dbReference type="ARBA" id="ARBA00022741"/>
    </source>
</evidence>
<dbReference type="SMART" id="SM00174">
    <property type="entry name" value="RHO"/>
    <property type="match status" value="1"/>
</dbReference>
<dbReference type="PANTHER" id="PTHR46819:SF1">
    <property type="entry name" value="EF-HAND CALCIUM-BINDING DOMAIN-CONTAINING PROTEIN 7"/>
    <property type="match status" value="1"/>
</dbReference>
<evidence type="ECO:0000256" key="11">
    <source>
        <dbReference type="ARBA" id="ARBA00023128"/>
    </source>
</evidence>
<evidence type="ECO:0000256" key="3">
    <source>
        <dbReference type="ARBA" id="ARBA00022692"/>
    </source>
</evidence>
<dbReference type="PIRSF" id="PIRSF037488">
    <property type="entry name" value="Mt_Rho_GTPase"/>
    <property type="match status" value="1"/>
</dbReference>
<evidence type="ECO:0000313" key="17">
    <source>
        <dbReference type="EMBL" id="CAD7702961.1"/>
    </source>
</evidence>
<feature type="domain" description="EF hand associated type-2" evidence="16">
    <location>
        <begin position="233"/>
        <end position="319"/>
    </location>
</feature>
<dbReference type="Pfam" id="PF08356">
    <property type="entry name" value="EF_assoc_2"/>
    <property type="match status" value="1"/>
</dbReference>
<dbReference type="GO" id="GO:0005741">
    <property type="term" value="C:mitochondrial outer membrane"/>
    <property type="evidence" value="ECO:0007669"/>
    <property type="project" value="UniProtKB-SubCell"/>
</dbReference>
<organism evidence="17 18">
    <name type="scientific">Ostreobium quekettii</name>
    <dbReference type="NCBI Taxonomy" id="121088"/>
    <lineage>
        <taxon>Eukaryota</taxon>
        <taxon>Viridiplantae</taxon>
        <taxon>Chlorophyta</taxon>
        <taxon>core chlorophytes</taxon>
        <taxon>Ulvophyceae</taxon>
        <taxon>TCBD clade</taxon>
        <taxon>Bryopsidales</taxon>
        <taxon>Ostreobineae</taxon>
        <taxon>Ostreobiaceae</taxon>
        <taxon>Ostreobium</taxon>
    </lineage>
</organism>
<dbReference type="GO" id="GO:0005509">
    <property type="term" value="F:calcium ion binding"/>
    <property type="evidence" value="ECO:0007669"/>
    <property type="project" value="InterPro"/>
</dbReference>
<dbReference type="SMART" id="SM00175">
    <property type="entry name" value="RAB"/>
    <property type="match status" value="1"/>
</dbReference>
<keyword evidence="3" id="KW-0812">Transmembrane</keyword>
<dbReference type="Gene3D" id="3.40.50.300">
    <property type="entry name" value="P-loop containing nucleotide triphosphate hydrolases"/>
    <property type="match status" value="2"/>
</dbReference>
<evidence type="ECO:0000256" key="2">
    <source>
        <dbReference type="ARBA" id="ARBA00007981"/>
    </source>
</evidence>
<dbReference type="PANTHER" id="PTHR46819">
    <property type="entry name" value="EF-HAND CALCIUM-BINDING DOMAIN-CONTAINING PROTEIN 7"/>
    <property type="match status" value="1"/>
</dbReference>
<feature type="domain" description="Mitochondrial Rho GTPase 1/3 EF hand associated type-1" evidence="15">
    <location>
        <begin position="357"/>
        <end position="425"/>
    </location>
</feature>
<dbReference type="SUPFAM" id="SSF52540">
    <property type="entry name" value="P-loop containing nucleoside triphosphate hydrolases"/>
    <property type="match status" value="2"/>
</dbReference>
<accession>A0A8S1J5L6</accession>
<dbReference type="InterPro" id="IPR011992">
    <property type="entry name" value="EF-hand-dom_pair"/>
</dbReference>
<dbReference type="FunFam" id="1.10.238.10:FF:000011">
    <property type="entry name" value="Mitochondrial Rho GTPase"/>
    <property type="match status" value="1"/>
</dbReference>
<keyword evidence="13 14" id="KW-0472">Membrane</keyword>
<dbReference type="EC" id="3.6.5.-" evidence="14"/>
<keyword evidence="12 14" id="KW-0342">GTP-binding</keyword>
<dbReference type="InterPro" id="IPR013567">
    <property type="entry name" value="EF_hand_assoc_2"/>
</dbReference>
<dbReference type="InterPro" id="IPR027417">
    <property type="entry name" value="P-loop_NTPase"/>
</dbReference>
<proteinExistence type="inferred from homology"/>
<evidence type="ECO:0000256" key="7">
    <source>
        <dbReference type="ARBA" id="ARBA00022787"/>
    </source>
</evidence>
<dbReference type="PRINTS" id="PR00449">
    <property type="entry name" value="RASTRNSFRMNG"/>
</dbReference>
<evidence type="ECO:0000256" key="8">
    <source>
        <dbReference type="ARBA" id="ARBA00022801"/>
    </source>
</evidence>
<gene>
    <name evidence="17" type="ORF">OSTQU699_LOCUS8316</name>
</gene>
<dbReference type="OrthoDB" id="10020961at2759"/>
<dbReference type="InterPro" id="IPR001806">
    <property type="entry name" value="Small_GTPase"/>
</dbReference>
<dbReference type="InterPro" id="IPR013566">
    <property type="entry name" value="EF_hand_assoc_1"/>
</dbReference>
<dbReference type="InterPro" id="IPR052266">
    <property type="entry name" value="Miro-EF-hand_domain"/>
</dbReference>
<evidence type="ECO:0000256" key="10">
    <source>
        <dbReference type="ARBA" id="ARBA00022989"/>
    </source>
</evidence>
<comment type="subcellular location">
    <subcellularLocation>
        <location evidence="1 14">Mitochondrion outer membrane</location>
        <topology evidence="1 14">Single-pass type IV membrane protein</topology>
    </subcellularLocation>
</comment>
<evidence type="ECO:0000256" key="4">
    <source>
        <dbReference type="ARBA" id="ARBA00022723"/>
    </source>
</evidence>
<dbReference type="GO" id="GO:0005525">
    <property type="term" value="F:GTP binding"/>
    <property type="evidence" value="ECO:0007669"/>
    <property type="project" value="UniProtKB-KW"/>
</dbReference>
<dbReference type="Pfam" id="PF08355">
    <property type="entry name" value="EF_assoc_1"/>
    <property type="match status" value="1"/>
</dbReference>
<dbReference type="AlphaFoldDB" id="A0A8S1J5L6"/>
<dbReference type="GO" id="GO:0007005">
    <property type="term" value="P:mitochondrion organization"/>
    <property type="evidence" value="ECO:0007669"/>
    <property type="project" value="InterPro"/>
</dbReference>
<dbReference type="Pfam" id="PF00071">
    <property type="entry name" value="Ras"/>
    <property type="match status" value="1"/>
</dbReference>
<evidence type="ECO:0000259" key="16">
    <source>
        <dbReference type="Pfam" id="PF08356"/>
    </source>
</evidence>
<dbReference type="GO" id="GO:0003924">
    <property type="term" value="F:GTPase activity"/>
    <property type="evidence" value="ECO:0007669"/>
    <property type="project" value="InterPro"/>
</dbReference>
<evidence type="ECO:0000256" key="9">
    <source>
        <dbReference type="ARBA" id="ARBA00022837"/>
    </source>
</evidence>
<keyword evidence="4" id="KW-0479">Metal-binding</keyword>
<keyword evidence="18" id="KW-1185">Reference proteome</keyword>
<evidence type="ECO:0000259" key="15">
    <source>
        <dbReference type="Pfam" id="PF08355"/>
    </source>
</evidence>
<keyword evidence="11 14" id="KW-0496">Mitochondrion</keyword>
<dbReference type="EMBL" id="CAJHUC010002013">
    <property type="protein sequence ID" value="CAD7702961.1"/>
    <property type="molecule type" value="Genomic_DNA"/>
</dbReference>
<dbReference type="SMART" id="SM00173">
    <property type="entry name" value="RAS"/>
    <property type="match status" value="1"/>
</dbReference>
<keyword evidence="10" id="KW-1133">Transmembrane helix</keyword>
<keyword evidence="7 14" id="KW-1000">Mitochondrion outer membrane</keyword>
<dbReference type="Gene3D" id="1.10.238.10">
    <property type="entry name" value="EF-hand"/>
    <property type="match status" value="2"/>
</dbReference>
<keyword evidence="8 14" id="KW-0378">Hydrolase</keyword>
<comment type="similarity">
    <text evidence="2 14">Belongs to the mitochondrial Rho GTPase family.</text>
</comment>